<evidence type="ECO:0000313" key="2">
    <source>
        <dbReference type="Proteomes" id="UP000646738"/>
    </source>
</evidence>
<name>A0ABQ3RA81_STRRR</name>
<organism evidence="1 2">
    <name type="scientific">Streptomyces rubradiris</name>
    <name type="common">Streptomyces achromogenes subsp. rubradiris</name>
    <dbReference type="NCBI Taxonomy" id="285531"/>
    <lineage>
        <taxon>Bacteria</taxon>
        <taxon>Bacillati</taxon>
        <taxon>Actinomycetota</taxon>
        <taxon>Actinomycetes</taxon>
        <taxon>Kitasatosporales</taxon>
        <taxon>Streptomycetaceae</taxon>
        <taxon>Streptomyces</taxon>
    </lineage>
</organism>
<gene>
    <name evidence="1" type="ORF">Srubr_26050</name>
</gene>
<dbReference type="Proteomes" id="UP000646738">
    <property type="component" value="Unassembled WGS sequence"/>
</dbReference>
<proteinExistence type="predicted"/>
<accession>A0ABQ3RA81</accession>
<dbReference type="EMBL" id="BNEA01000010">
    <property type="protein sequence ID" value="GHI52759.1"/>
    <property type="molecule type" value="Genomic_DNA"/>
</dbReference>
<keyword evidence="2" id="KW-1185">Reference proteome</keyword>
<comment type="caution">
    <text evidence="1">The sequence shown here is derived from an EMBL/GenBank/DDBJ whole genome shotgun (WGS) entry which is preliminary data.</text>
</comment>
<reference evidence="2" key="1">
    <citation type="submission" date="2023-07" db="EMBL/GenBank/DDBJ databases">
        <title>Whole genome shotgun sequence of Streptomyces achromogenes subsp. rubradiris NBRC 14000.</title>
        <authorList>
            <person name="Komaki H."/>
            <person name="Tamura T."/>
        </authorList>
    </citation>
    <scope>NUCLEOTIDE SEQUENCE [LARGE SCALE GENOMIC DNA]</scope>
    <source>
        <strain evidence="2">NBRC 14000</strain>
    </source>
</reference>
<evidence type="ECO:0000313" key="1">
    <source>
        <dbReference type="EMBL" id="GHI52759.1"/>
    </source>
</evidence>
<sequence length="281" mass="30469">MVPADAGVSPESVTAGMRLPAPRSCGVGLLLLNAGARVTPRAYGGESKGWKVPRTSVKPHPLAEYAQRVDAERVYTSRQLAELMELAPSSVSSMASYGWFPGGRLTPHRRGGRVYTWTGKQLLRLAARPIKVEYDHERYAPSTLYRVGCRCPVCVRAHSADSRDRNHALAEKAFPRQARERLLALVADAVPVAEAAAKVGVSLGYVYGRAIWDAEYGEALDEAAWSLCVLGESDPACSTASGYRGSPKGKSLRPACRGTGCREWRREQSRLERTQATAVAA</sequence>
<protein>
    <submittedName>
        <fullName evidence="1">Uncharacterized protein</fullName>
    </submittedName>
</protein>